<feature type="region of interest" description="Disordered" evidence="1">
    <location>
        <begin position="1"/>
        <end position="20"/>
    </location>
</feature>
<dbReference type="InterPro" id="IPR010985">
    <property type="entry name" value="Ribbon_hlx_hlx"/>
</dbReference>
<name>A0A367WE57_9PROT</name>
<evidence type="ECO:0000313" key="3">
    <source>
        <dbReference type="Proteomes" id="UP000253226"/>
    </source>
</evidence>
<comment type="caution">
    <text evidence="2">The sequence shown here is derived from an EMBL/GenBank/DDBJ whole genome shotgun (WGS) entry which is preliminary data.</text>
</comment>
<organism evidence="2 3">
    <name type="scientific">Thalassospira profundimaris</name>
    <dbReference type="NCBI Taxonomy" id="502049"/>
    <lineage>
        <taxon>Bacteria</taxon>
        <taxon>Pseudomonadati</taxon>
        <taxon>Pseudomonadota</taxon>
        <taxon>Alphaproteobacteria</taxon>
        <taxon>Rhodospirillales</taxon>
        <taxon>Thalassospiraceae</taxon>
        <taxon>Thalassospira</taxon>
    </lineage>
</organism>
<dbReference type="Proteomes" id="UP000253226">
    <property type="component" value="Unassembled WGS sequence"/>
</dbReference>
<feature type="compositionally biased region" description="Basic and acidic residues" evidence="1">
    <location>
        <begin position="10"/>
        <end position="20"/>
    </location>
</feature>
<accession>A0A367WE57</accession>
<dbReference type="InterPro" id="IPR013321">
    <property type="entry name" value="Arc_rbn_hlx_hlx"/>
</dbReference>
<evidence type="ECO:0008006" key="4">
    <source>
        <dbReference type="Google" id="ProtNLM"/>
    </source>
</evidence>
<dbReference type="SUPFAM" id="SSF47598">
    <property type="entry name" value="Ribbon-helix-helix"/>
    <property type="match status" value="1"/>
</dbReference>
<evidence type="ECO:0000313" key="2">
    <source>
        <dbReference type="EMBL" id="RCK38851.1"/>
    </source>
</evidence>
<proteinExistence type="predicted"/>
<reference evidence="2 3" key="1">
    <citation type="submission" date="2014-07" db="EMBL/GenBank/DDBJ databases">
        <title>Draft genome sequence of Thalassospira profundimaris 35.</title>
        <authorList>
            <person name="Lai Q."/>
            <person name="Shao Z."/>
        </authorList>
    </citation>
    <scope>NUCLEOTIDE SEQUENCE [LARGE SCALE GENOMIC DNA]</scope>
    <source>
        <strain evidence="2 3">35</strain>
    </source>
</reference>
<gene>
    <name evidence="2" type="ORF">TH19_03365</name>
</gene>
<dbReference type="GO" id="GO:0006355">
    <property type="term" value="P:regulation of DNA-templated transcription"/>
    <property type="evidence" value="ECO:0007669"/>
    <property type="project" value="InterPro"/>
</dbReference>
<evidence type="ECO:0000256" key="1">
    <source>
        <dbReference type="SAM" id="MobiDB-lite"/>
    </source>
</evidence>
<protein>
    <recommendedName>
        <fullName evidence="4">Chromosome partitioning protein ParB</fullName>
    </recommendedName>
</protein>
<sequence length="83" mass="9408">MNSKLANSPSDKEAFGHVDHKNVEPLENAFDVLTPEQSQNGNRETVRITLDLTKSVHRKLKIHVANEGITIAEYLRSLLEERL</sequence>
<dbReference type="EMBL" id="JPWF01000002">
    <property type="protein sequence ID" value="RCK38851.1"/>
    <property type="molecule type" value="Genomic_DNA"/>
</dbReference>
<dbReference type="Gene3D" id="1.10.1220.10">
    <property type="entry name" value="Met repressor-like"/>
    <property type="match status" value="1"/>
</dbReference>
<dbReference type="AlphaFoldDB" id="A0A367WE57"/>